<dbReference type="Gene3D" id="6.10.20.10">
    <property type="entry name" value="Lysine tRNA ligase, stem contact fold domain"/>
    <property type="match status" value="1"/>
</dbReference>
<sequence length="532" mass="61296">MHWAQKYANDLIQNHPERQTFVCASGISPSGSVHIGNFREIVTTYFVTQALKKSGKEVRFIFSWDDFDRFPKVPAQLDPSYEQYIGLPYTKVPCPCGSHASYAEHYEQEFEQALAAFGIVPEFIYQSREYQSLRYNPAILHALRNRAEIYDILMMFKTGKTTDDARTAFYPVQVYCERCGKDTTSVHAFDEDSENIIYSCKCGCYNTLYVPEAANIKLHWKIDWPMRWGMEQVVFEPGGRDHSSETGSYNVAKVISKRIFGNQPPYYVPYEFISIKGSHAKMSSSSGHNYTPADLLEVYGPEPIMFLFAKYHPNTAFSIGLDEDVLRNYTEFERFRKAYDAGTLTDEDLRTAIELSLMQDNESHAPSFSQVSSLLPLINFDNRVLQELLRQGGEDYSEEIIQQTAARAGHWIRQFVPQRLVTVNESQDTTLYHTLGAVEQERINAFCGLLREEELEEEELMRRVYAICHHDDKKMMRSNQKRLFALIYQLVLHQSEGPRIPALIQAVGTERLLSLLDFTGSSRERYNRTDCL</sequence>
<organism evidence="11 12">
    <name type="scientific">Paenibacillus auburnensis</name>
    <dbReference type="NCBI Taxonomy" id="2905649"/>
    <lineage>
        <taxon>Bacteria</taxon>
        <taxon>Bacillati</taxon>
        <taxon>Bacillota</taxon>
        <taxon>Bacilli</taxon>
        <taxon>Bacillales</taxon>
        <taxon>Paenibacillaceae</taxon>
        <taxon>Paenibacillus</taxon>
    </lineage>
</organism>
<reference evidence="11" key="1">
    <citation type="submission" date="2022-01" db="EMBL/GenBank/DDBJ databases">
        <authorList>
            <person name="Criscuolo A."/>
        </authorList>
    </citation>
    <scope>NUCLEOTIDE SEQUENCE</scope>
    <source>
        <strain evidence="11">CIP111892</strain>
    </source>
</reference>
<evidence type="ECO:0000256" key="1">
    <source>
        <dbReference type="ARBA" id="ARBA00004496"/>
    </source>
</evidence>
<dbReference type="InterPro" id="IPR002904">
    <property type="entry name" value="Lys-tRNA-ligase"/>
</dbReference>
<keyword evidence="6 10" id="KW-0067">ATP-binding</keyword>
<evidence type="ECO:0000256" key="9">
    <source>
        <dbReference type="ARBA" id="ARBA00048573"/>
    </source>
</evidence>
<comment type="similarity">
    <text evidence="2 10">Belongs to the class-I aminoacyl-tRNA synthetase family.</text>
</comment>
<comment type="subcellular location">
    <subcellularLocation>
        <location evidence="1 10">Cytoplasm</location>
    </subcellularLocation>
</comment>
<evidence type="ECO:0000313" key="12">
    <source>
        <dbReference type="Proteomes" id="UP000838324"/>
    </source>
</evidence>
<evidence type="ECO:0000256" key="2">
    <source>
        <dbReference type="ARBA" id="ARBA00005594"/>
    </source>
</evidence>
<keyword evidence="12" id="KW-1185">Reference proteome</keyword>
<dbReference type="InterPro" id="IPR042078">
    <property type="entry name" value="Lys-tRNA-ligase_SC_fold"/>
</dbReference>
<keyword evidence="4 10" id="KW-0436">Ligase</keyword>
<evidence type="ECO:0000256" key="7">
    <source>
        <dbReference type="ARBA" id="ARBA00022917"/>
    </source>
</evidence>
<feature type="short sequence motif" description="'KMSKS' region" evidence="10">
    <location>
        <begin position="281"/>
        <end position="285"/>
    </location>
</feature>
<dbReference type="GO" id="GO:0004824">
    <property type="term" value="F:lysine-tRNA ligase activity"/>
    <property type="evidence" value="ECO:0007669"/>
    <property type="project" value="UniProtKB-EC"/>
</dbReference>
<comment type="catalytic activity">
    <reaction evidence="9 10">
        <text>tRNA(Lys) + L-lysine + ATP = L-lysyl-tRNA(Lys) + AMP + diphosphate</text>
        <dbReference type="Rhea" id="RHEA:20792"/>
        <dbReference type="Rhea" id="RHEA-COMP:9696"/>
        <dbReference type="Rhea" id="RHEA-COMP:9697"/>
        <dbReference type="ChEBI" id="CHEBI:30616"/>
        <dbReference type="ChEBI" id="CHEBI:32551"/>
        <dbReference type="ChEBI" id="CHEBI:33019"/>
        <dbReference type="ChEBI" id="CHEBI:78442"/>
        <dbReference type="ChEBI" id="CHEBI:78529"/>
        <dbReference type="ChEBI" id="CHEBI:456215"/>
        <dbReference type="EC" id="6.1.1.6"/>
    </reaction>
</comment>
<dbReference type="PANTHER" id="PTHR37940:SF1">
    <property type="entry name" value="LYSINE--TRNA LIGASE"/>
    <property type="match status" value="1"/>
</dbReference>
<dbReference type="Gene3D" id="1.10.10.350">
    <property type="match status" value="1"/>
</dbReference>
<dbReference type="InterPro" id="IPR001412">
    <property type="entry name" value="aa-tRNA-synth_I_CS"/>
</dbReference>
<dbReference type="InterPro" id="IPR020751">
    <property type="entry name" value="aa-tRNA-synth_I_codon-bd_sub2"/>
</dbReference>
<dbReference type="PROSITE" id="PS00178">
    <property type="entry name" value="AA_TRNA_LIGASE_I"/>
    <property type="match status" value="1"/>
</dbReference>
<evidence type="ECO:0000313" key="11">
    <source>
        <dbReference type="EMBL" id="CAH1191537.1"/>
    </source>
</evidence>
<keyword evidence="8 10" id="KW-0030">Aminoacyl-tRNA synthetase</keyword>
<dbReference type="RefSeq" id="WP_236329739.1">
    <property type="nucleotide sequence ID" value="NZ_CAKMMG010000001.1"/>
</dbReference>
<proteinExistence type="inferred from homology"/>
<evidence type="ECO:0000256" key="10">
    <source>
        <dbReference type="HAMAP-Rule" id="MF_00177"/>
    </source>
</evidence>
<dbReference type="EC" id="6.1.1.6" evidence="10"/>
<dbReference type="NCBIfam" id="TIGR00467">
    <property type="entry name" value="lysS_arch"/>
    <property type="match status" value="1"/>
</dbReference>
<evidence type="ECO:0000256" key="5">
    <source>
        <dbReference type="ARBA" id="ARBA00022741"/>
    </source>
</evidence>
<dbReference type="EMBL" id="CAKMMG010000001">
    <property type="protein sequence ID" value="CAH1191537.1"/>
    <property type="molecule type" value="Genomic_DNA"/>
</dbReference>
<dbReference type="Proteomes" id="UP000838324">
    <property type="component" value="Unassembled WGS sequence"/>
</dbReference>
<dbReference type="HAMAP" id="MF_00177">
    <property type="entry name" value="Lys_tRNA_synth_class1"/>
    <property type="match status" value="1"/>
</dbReference>
<dbReference type="SUPFAM" id="SSF48163">
    <property type="entry name" value="An anticodon-binding domain of class I aminoacyl-tRNA synthetases"/>
    <property type="match status" value="1"/>
</dbReference>
<keyword evidence="7 10" id="KW-0648">Protein biosynthesis</keyword>
<dbReference type="InterPro" id="IPR014729">
    <property type="entry name" value="Rossmann-like_a/b/a_fold"/>
</dbReference>
<comment type="caution">
    <text evidence="11">The sequence shown here is derived from an EMBL/GenBank/DDBJ whole genome shotgun (WGS) entry which is preliminary data.</text>
</comment>
<evidence type="ECO:0000256" key="8">
    <source>
        <dbReference type="ARBA" id="ARBA00023146"/>
    </source>
</evidence>
<evidence type="ECO:0000256" key="6">
    <source>
        <dbReference type="ARBA" id="ARBA00022840"/>
    </source>
</evidence>
<dbReference type="Gene3D" id="1.10.10.770">
    <property type="match status" value="1"/>
</dbReference>
<feature type="short sequence motif" description="'HIGH' region" evidence="10">
    <location>
        <begin position="29"/>
        <end position="37"/>
    </location>
</feature>
<keyword evidence="3 10" id="KW-0963">Cytoplasm</keyword>
<gene>
    <name evidence="11" type="primary">lysS_1</name>
    <name evidence="10" type="synonym">lysS</name>
    <name evidence="11" type="ORF">PAECIP111892_00666</name>
</gene>
<dbReference type="SUPFAM" id="SSF52374">
    <property type="entry name" value="Nucleotidylyl transferase"/>
    <property type="match status" value="1"/>
</dbReference>
<evidence type="ECO:0000256" key="3">
    <source>
        <dbReference type="ARBA" id="ARBA00022490"/>
    </source>
</evidence>
<keyword evidence="5 10" id="KW-0547">Nucleotide-binding</keyword>
<dbReference type="PANTHER" id="PTHR37940">
    <property type="entry name" value="LYSINE--TRNA LIGASE"/>
    <property type="match status" value="1"/>
</dbReference>
<dbReference type="Pfam" id="PF01921">
    <property type="entry name" value="tRNA-synt_1f"/>
    <property type="match status" value="1"/>
</dbReference>
<comment type="caution">
    <text evidence="10">Lacks conserved residue(s) required for the propagation of feature annotation.</text>
</comment>
<dbReference type="Gene3D" id="3.40.50.620">
    <property type="entry name" value="HUPs"/>
    <property type="match status" value="1"/>
</dbReference>
<accession>A0ABM9BQT3</accession>
<dbReference type="InterPro" id="IPR008925">
    <property type="entry name" value="aa_tRNA-synth_I_cd-bd_sf"/>
</dbReference>
<name>A0ABM9BQT3_9BACL</name>
<evidence type="ECO:0000256" key="4">
    <source>
        <dbReference type="ARBA" id="ARBA00022598"/>
    </source>
</evidence>
<protein>
    <recommendedName>
        <fullName evidence="10">Lysine--tRNA ligase</fullName>
        <ecNumber evidence="10">6.1.1.6</ecNumber>
    </recommendedName>
    <alternativeName>
        <fullName evidence="10">Lysyl-tRNA synthetase</fullName>
        <shortName evidence="10">LysRS</shortName>
    </alternativeName>
</protein>